<organism evidence="1">
    <name type="scientific">Candidatus Berkiella aquae</name>
    <dbReference type="NCBI Taxonomy" id="295108"/>
    <lineage>
        <taxon>Bacteria</taxon>
        <taxon>Pseudomonadati</taxon>
        <taxon>Pseudomonadota</taxon>
        <taxon>Gammaproteobacteria</taxon>
        <taxon>Candidatus Berkiellales</taxon>
        <taxon>Candidatus Berkiellaceae</taxon>
        <taxon>Candidatus Berkiella</taxon>
    </lineage>
</organism>
<gene>
    <name evidence="1" type="ORF">HT99x_02238</name>
</gene>
<comment type="caution">
    <text evidence="1">The sequence shown here is derived from an EMBL/GenBank/DDBJ whole genome shotgun (WGS) entry which is preliminary data.</text>
</comment>
<dbReference type="AlphaFoldDB" id="A0A0Q9YJC4"/>
<name>A0A0Q9YJC4_9GAMM</name>
<accession>A0A0Q9YJC4</accession>
<reference evidence="1" key="1">
    <citation type="submission" date="2015-09" db="EMBL/GenBank/DDBJ databases">
        <title>Draft Genome Sequences of Two Novel Amoeba-resistant Intranuclear Bacteria, Candidatus Berkiella cookevillensis and Candidatus Berkiella aquae.</title>
        <authorList>
            <person name="Mehari Y.T."/>
            <person name="Arivett B.A."/>
            <person name="Farone A.L."/>
            <person name="Gunderson J.H."/>
            <person name="Farone M.B."/>
        </authorList>
    </citation>
    <scope>NUCLEOTIDE SEQUENCE [LARGE SCALE GENOMIC DNA]</scope>
    <source>
        <strain evidence="1">HT99</strain>
    </source>
</reference>
<protein>
    <submittedName>
        <fullName evidence="1">Uncharacterized protein</fullName>
    </submittedName>
</protein>
<dbReference type="EMBL" id="LKAJ01000009">
    <property type="protein sequence ID" value="KRG20749.1"/>
    <property type="molecule type" value="Genomic_DNA"/>
</dbReference>
<sequence length="45" mass="5612">MIGEDNPINETPWLVNYFERMKIRPAFIKSDIWLKFKPWRILLKY</sequence>
<proteinExistence type="predicted"/>
<evidence type="ECO:0000313" key="1">
    <source>
        <dbReference type="EMBL" id="KRG20749.1"/>
    </source>
</evidence>